<feature type="region of interest" description="Disordered" evidence="1">
    <location>
        <begin position="1"/>
        <end position="40"/>
    </location>
</feature>
<feature type="compositionally biased region" description="Basic and acidic residues" evidence="1">
    <location>
        <begin position="31"/>
        <end position="40"/>
    </location>
</feature>
<sequence>GYKPHPDRANITIPMGGGGSGDATSKTKPRMPWEKEKPSA</sequence>
<evidence type="ECO:0000256" key="1">
    <source>
        <dbReference type="SAM" id="MobiDB-lite"/>
    </source>
</evidence>
<feature type="non-terminal residue" evidence="2">
    <location>
        <position position="1"/>
    </location>
</feature>
<evidence type="ECO:0000313" key="2">
    <source>
        <dbReference type="EMBL" id="KKM03903.1"/>
    </source>
</evidence>
<protein>
    <submittedName>
        <fullName evidence="2">Uncharacterized protein</fullName>
    </submittedName>
</protein>
<name>A0A0F9JYB7_9ZZZZ</name>
<organism evidence="2">
    <name type="scientific">marine sediment metagenome</name>
    <dbReference type="NCBI Taxonomy" id="412755"/>
    <lineage>
        <taxon>unclassified sequences</taxon>
        <taxon>metagenomes</taxon>
        <taxon>ecological metagenomes</taxon>
    </lineage>
</organism>
<dbReference type="AlphaFoldDB" id="A0A0F9JYB7"/>
<comment type="caution">
    <text evidence="2">The sequence shown here is derived from an EMBL/GenBank/DDBJ whole genome shotgun (WGS) entry which is preliminary data.</text>
</comment>
<accession>A0A0F9JYB7</accession>
<dbReference type="EMBL" id="LAZR01016578">
    <property type="protein sequence ID" value="KKM03903.1"/>
    <property type="molecule type" value="Genomic_DNA"/>
</dbReference>
<proteinExistence type="predicted"/>
<gene>
    <name evidence="2" type="ORF">LCGC14_1769710</name>
</gene>
<reference evidence="2" key="1">
    <citation type="journal article" date="2015" name="Nature">
        <title>Complex archaea that bridge the gap between prokaryotes and eukaryotes.</title>
        <authorList>
            <person name="Spang A."/>
            <person name="Saw J.H."/>
            <person name="Jorgensen S.L."/>
            <person name="Zaremba-Niedzwiedzka K."/>
            <person name="Martijn J."/>
            <person name="Lind A.E."/>
            <person name="van Eijk R."/>
            <person name="Schleper C."/>
            <person name="Guy L."/>
            <person name="Ettema T.J."/>
        </authorList>
    </citation>
    <scope>NUCLEOTIDE SEQUENCE</scope>
</reference>